<reference evidence="1 2" key="1">
    <citation type="submission" date="2018-03" db="EMBL/GenBank/DDBJ databases">
        <title>Draft Genome Sequences of the Obligatory Marine Myxobacteria Enhygromyxa salina SWB007.</title>
        <authorList>
            <person name="Poehlein A."/>
            <person name="Moghaddam J.A."/>
            <person name="Harms H."/>
            <person name="Alanjari M."/>
            <person name="Koenig G.M."/>
            <person name="Daniel R."/>
            <person name="Schaeberle T.F."/>
        </authorList>
    </citation>
    <scope>NUCLEOTIDE SEQUENCE [LARGE SCALE GENOMIC DNA]</scope>
    <source>
        <strain evidence="1 2">SWB007</strain>
    </source>
</reference>
<evidence type="ECO:0000313" key="2">
    <source>
        <dbReference type="Proteomes" id="UP000238823"/>
    </source>
</evidence>
<evidence type="ECO:0000313" key="1">
    <source>
        <dbReference type="EMBL" id="PRQ07744.1"/>
    </source>
</evidence>
<protein>
    <submittedName>
        <fullName evidence="1">Uncharacterized protein</fullName>
    </submittedName>
</protein>
<name>A0A2S9YRM0_9BACT</name>
<dbReference type="EMBL" id="PVNL01000051">
    <property type="protein sequence ID" value="PRQ07744.1"/>
    <property type="molecule type" value="Genomic_DNA"/>
</dbReference>
<dbReference type="AlphaFoldDB" id="A0A2S9YRM0"/>
<comment type="caution">
    <text evidence="1">The sequence shown here is derived from an EMBL/GenBank/DDBJ whole genome shotgun (WGS) entry which is preliminary data.</text>
</comment>
<dbReference type="Proteomes" id="UP000238823">
    <property type="component" value="Unassembled WGS sequence"/>
</dbReference>
<proteinExistence type="predicted"/>
<accession>A0A2S9YRM0</accession>
<organism evidence="1 2">
    <name type="scientific">Enhygromyxa salina</name>
    <dbReference type="NCBI Taxonomy" id="215803"/>
    <lineage>
        <taxon>Bacteria</taxon>
        <taxon>Pseudomonadati</taxon>
        <taxon>Myxococcota</taxon>
        <taxon>Polyangia</taxon>
        <taxon>Nannocystales</taxon>
        <taxon>Nannocystaceae</taxon>
        <taxon>Enhygromyxa</taxon>
    </lineage>
</organism>
<gene>
    <name evidence="1" type="ORF">ENSA7_27340</name>
</gene>
<dbReference type="OrthoDB" id="9963055at2"/>
<sequence length="104" mass="10398">MSSSDEIDFDPKLSGAAAAPALDAAKAVSGASGVAPSEAVEGVDVAEALASGRIDAAAAQELLIDQVLAEQFSGDLAPEQLERLRGEIASLLADDPALAGLLRP</sequence>
<dbReference type="RefSeq" id="WP_106089749.1">
    <property type="nucleotide sequence ID" value="NZ_PVNL01000051.1"/>
</dbReference>